<keyword evidence="6" id="KW-0456">Lyase</keyword>
<name>C6HGF0_AJECH</name>
<evidence type="ECO:0000256" key="1">
    <source>
        <dbReference type="ARBA" id="ARBA00001933"/>
    </source>
</evidence>
<dbReference type="STRING" id="544712.C6HGF0"/>
<dbReference type="InterPro" id="IPR006235">
    <property type="entry name" value="OAc-hSer/O-AcSer_sulfhydrylase"/>
</dbReference>
<dbReference type="AlphaFoldDB" id="C6HGF0"/>
<evidence type="ECO:0000313" key="6">
    <source>
        <dbReference type="EMBL" id="EER40452.1"/>
    </source>
</evidence>
<evidence type="ECO:0000256" key="5">
    <source>
        <dbReference type="RuleBase" id="RU362118"/>
    </source>
</evidence>
<keyword evidence="3" id="KW-0808">Transferase</keyword>
<dbReference type="Pfam" id="PF01053">
    <property type="entry name" value="Cys_Met_Meta_PP"/>
    <property type="match status" value="1"/>
</dbReference>
<proteinExistence type="inferred from homology"/>
<gene>
    <name evidence="6" type="ORF">HCDG_05041</name>
</gene>
<organism evidence="6 7">
    <name type="scientific">Ajellomyces capsulatus (strain H143)</name>
    <name type="common">Darling's disease fungus</name>
    <name type="synonym">Histoplasma capsulatum</name>
    <dbReference type="NCBI Taxonomy" id="544712"/>
    <lineage>
        <taxon>Eukaryota</taxon>
        <taxon>Fungi</taxon>
        <taxon>Dikarya</taxon>
        <taxon>Ascomycota</taxon>
        <taxon>Pezizomycotina</taxon>
        <taxon>Eurotiomycetes</taxon>
        <taxon>Eurotiomycetidae</taxon>
        <taxon>Onygenales</taxon>
        <taxon>Ajellomycetaceae</taxon>
        <taxon>Histoplasma</taxon>
    </lineage>
</organism>
<dbReference type="InterPro" id="IPR015422">
    <property type="entry name" value="PyrdxlP-dep_Trfase_small"/>
</dbReference>
<dbReference type="InterPro" id="IPR015424">
    <property type="entry name" value="PyrdxlP-dep_Trfase"/>
</dbReference>
<dbReference type="VEuPathDB" id="FungiDB:HCDG_05041"/>
<evidence type="ECO:0000256" key="4">
    <source>
        <dbReference type="ARBA" id="ARBA00022898"/>
    </source>
</evidence>
<dbReference type="EMBL" id="GG692426">
    <property type="protein sequence ID" value="EER40452.1"/>
    <property type="molecule type" value="Genomic_DNA"/>
</dbReference>
<dbReference type="GO" id="GO:0006535">
    <property type="term" value="P:cysteine biosynthetic process from serine"/>
    <property type="evidence" value="ECO:0007669"/>
    <property type="project" value="TreeGrafter"/>
</dbReference>
<protein>
    <submittedName>
        <fullName evidence="6">O-acetylhomoserine (Thiol)-lyase</fullName>
    </submittedName>
</protein>
<dbReference type="GO" id="GO:0016829">
    <property type="term" value="F:lyase activity"/>
    <property type="evidence" value="ECO:0007669"/>
    <property type="project" value="UniProtKB-KW"/>
</dbReference>
<dbReference type="GO" id="GO:0003961">
    <property type="term" value="F:O-acetylhomoserine aminocarboxypropyltransferase activity"/>
    <property type="evidence" value="ECO:0007669"/>
    <property type="project" value="TreeGrafter"/>
</dbReference>
<evidence type="ECO:0000313" key="7">
    <source>
        <dbReference type="Proteomes" id="UP000002624"/>
    </source>
</evidence>
<dbReference type="HOGENOM" id="CLU_3129600_0_0_1"/>
<feature type="non-terminal residue" evidence="6">
    <location>
        <position position="1"/>
    </location>
</feature>
<keyword evidence="4 5" id="KW-0663">Pyridoxal phosphate</keyword>
<dbReference type="GO" id="GO:0071269">
    <property type="term" value="P:L-homocysteine biosynthetic process"/>
    <property type="evidence" value="ECO:0007669"/>
    <property type="project" value="TreeGrafter"/>
</dbReference>
<dbReference type="GO" id="GO:0019346">
    <property type="term" value="P:transsulfuration"/>
    <property type="evidence" value="ECO:0007669"/>
    <property type="project" value="InterPro"/>
</dbReference>
<accession>C6HGF0</accession>
<comment type="similarity">
    <text evidence="2 5">Belongs to the trans-sulfuration enzymes family.</text>
</comment>
<dbReference type="PANTHER" id="PTHR43797:SF2">
    <property type="entry name" value="HOMOCYSTEINE_CYSTEINE SYNTHASE"/>
    <property type="match status" value="1"/>
</dbReference>
<dbReference type="Proteomes" id="UP000002624">
    <property type="component" value="Unassembled WGS sequence"/>
</dbReference>
<dbReference type="GO" id="GO:0004124">
    <property type="term" value="F:cysteine synthase activity"/>
    <property type="evidence" value="ECO:0007669"/>
    <property type="project" value="TreeGrafter"/>
</dbReference>
<reference evidence="7" key="1">
    <citation type="submission" date="2009-05" db="EMBL/GenBank/DDBJ databases">
        <title>The genome sequence of Ajellomyces capsulatus strain H143.</title>
        <authorList>
            <person name="Champion M."/>
            <person name="Cuomo C.A."/>
            <person name="Ma L.-J."/>
            <person name="Henn M.R."/>
            <person name="Sil A."/>
            <person name="Goldman B."/>
            <person name="Young S.K."/>
            <person name="Kodira C.D."/>
            <person name="Zeng Q."/>
            <person name="Koehrsen M."/>
            <person name="Alvarado L."/>
            <person name="Berlin A.M."/>
            <person name="Borenstein D."/>
            <person name="Chen Z."/>
            <person name="Engels R."/>
            <person name="Freedman E."/>
            <person name="Gellesch M."/>
            <person name="Goldberg J."/>
            <person name="Griggs A."/>
            <person name="Gujja S."/>
            <person name="Heiman D.I."/>
            <person name="Hepburn T.A."/>
            <person name="Howarth C."/>
            <person name="Jen D."/>
            <person name="Larson L."/>
            <person name="Lewis B."/>
            <person name="Mehta T."/>
            <person name="Park D."/>
            <person name="Pearson M."/>
            <person name="Roberts A."/>
            <person name="Saif S."/>
            <person name="Shea T.D."/>
            <person name="Shenoy N."/>
            <person name="Sisk P."/>
            <person name="Stolte C."/>
            <person name="Sykes S."/>
            <person name="Walk T."/>
            <person name="White J."/>
            <person name="Yandava C."/>
            <person name="Klein B."/>
            <person name="McEwen J.G."/>
            <person name="Puccia R."/>
            <person name="Goldman G.H."/>
            <person name="Felipe M.S."/>
            <person name="Nino-Vega G."/>
            <person name="San-Blas G."/>
            <person name="Taylor J.W."/>
            <person name="Mendoza L."/>
            <person name="Galagan J.E."/>
            <person name="Nusbaum C."/>
            <person name="Birren B.W."/>
        </authorList>
    </citation>
    <scope>NUCLEOTIDE SEQUENCE [LARGE SCALE GENOMIC DNA]</scope>
    <source>
        <strain evidence="7">H143</strain>
    </source>
</reference>
<sequence>QLSEEERIASGVTEDAIRFSVGTEHIDDIIADFEQSFAASSALSGKADEK</sequence>
<evidence type="ECO:0000256" key="3">
    <source>
        <dbReference type="ARBA" id="ARBA00022679"/>
    </source>
</evidence>
<dbReference type="eggNOG" id="KOG0053">
    <property type="taxonomic scope" value="Eukaryota"/>
</dbReference>
<dbReference type="InterPro" id="IPR000277">
    <property type="entry name" value="Cys/Met-Metab_PyrdxlP-dep_enz"/>
</dbReference>
<evidence type="ECO:0000256" key="2">
    <source>
        <dbReference type="ARBA" id="ARBA00009077"/>
    </source>
</evidence>
<dbReference type="PANTHER" id="PTHR43797">
    <property type="entry name" value="HOMOCYSTEINE/CYSTEINE SYNTHASE"/>
    <property type="match status" value="1"/>
</dbReference>
<dbReference type="SUPFAM" id="SSF53383">
    <property type="entry name" value="PLP-dependent transferases"/>
    <property type="match status" value="1"/>
</dbReference>
<dbReference type="Gene3D" id="3.90.1150.10">
    <property type="entry name" value="Aspartate Aminotransferase, domain 1"/>
    <property type="match status" value="1"/>
</dbReference>
<dbReference type="GO" id="GO:0030170">
    <property type="term" value="F:pyridoxal phosphate binding"/>
    <property type="evidence" value="ECO:0007669"/>
    <property type="project" value="InterPro"/>
</dbReference>
<dbReference type="GO" id="GO:0005737">
    <property type="term" value="C:cytoplasm"/>
    <property type="evidence" value="ECO:0007669"/>
    <property type="project" value="TreeGrafter"/>
</dbReference>
<comment type="cofactor">
    <cofactor evidence="1 5">
        <name>pyridoxal 5'-phosphate</name>
        <dbReference type="ChEBI" id="CHEBI:597326"/>
    </cofactor>
</comment>